<feature type="domain" description="Peptidase M15A C-terminal" evidence="2">
    <location>
        <begin position="238"/>
        <end position="341"/>
    </location>
</feature>
<dbReference type="Pfam" id="PF08291">
    <property type="entry name" value="Peptidase_M15_3"/>
    <property type="match status" value="1"/>
</dbReference>
<dbReference type="BioCyc" id="AURANTIMONAS:SI859A1_01581-MONOMER"/>
<dbReference type="HOGENOM" id="CLU_917517_0_0_5"/>
<feature type="compositionally biased region" description="Low complexity" evidence="1">
    <location>
        <begin position="85"/>
        <end position="118"/>
    </location>
</feature>
<evidence type="ECO:0000313" key="4">
    <source>
        <dbReference type="Proteomes" id="UP000000321"/>
    </source>
</evidence>
<name>Q1YIA0_AURMS</name>
<dbReference type="EMBL" id="AAPJ01000003">
    <property type="protein sequence ID" value="EAS50217.1"/>
    <property type="molecule type" value="Genomic_DNA"/>
</dbReference>
<feature type="compositionally biased region" description="Basic and acidic residues" evidence="1">
    <location>
        <begin position="7"/>
        <end position="19"/>
    </location>
</feature>
<gene>
    <name evidence="3" type="ORF">SI859A1_01581</name>
</gene>
<dbReference type="SUPFAM" id="SSF55166">
    <property type="entry name" value="Hedgehog/DD-peptidase"/>
    <property type="match status" value="1"/>
</dbReference>
<organism evidence="3 4">
    <name type="scientific">Aurantimonas manganoxydans (strain ATCC BAA-1229 / DSM 21871 / SI85-9A1)</name>
    <dbReference type="NCBI Taxonomy" id="287752"/>
    <lineage>
        <taxon>Bacteria</taxon>
        <taxon>Pseudomonadati</taxon>
        <taxon>Pseudomonadota</taxon>
        <taxon>Alphaproteobacteria</taxon>
        <taxon>Hyphomicrobiales</taxon>
        <taxon>Aurantimonadaceae</taxon>
        <taxon>Aurantimonas</taxon>
    </lineage>
</organism>
<evidence type="ECO:0000259" key="2">
    <source>
        <dbReference type="Pfam" id="PF08291"/>
    </source>
</evidence>
<feature type="region of interest" description="Disordered" evidence="1">
    <location>
        <begin position="1"/>
        <end position="20"/>
    </location>
</feature>
<dbReference type="Gene3D" id="3.30.1380.10">
    <property type="match status" value="1"/>
</dbReference>
<accession>Q1YIA0</accession>
<reference evidence="3 4" key="1">
    <citation type="journal article" date="2008" name="Appl. Environ. Microbiol.">
        <title>Genomic insights into Mn(II) oxidation by the marine alphaproteobacterium Aurantimonas sp. strain SI85-9A1.</title>
        <authorList>
            <person name="Dick G.J."/>
            <person name="Podell S."/>
            <person name="Johnson H.A."/>
            <person name="Rivera-Espinoza Y."/>
            <person name="Bernier-Latmani R."/>
            <person name="McCarthy J.K."/>
            <person name="Torpey J.W."/>
            <person name="Clement B.G."/>
            <person name="Gaasterland T."/>
            <person name="Tebo B.M."/>
        </authorList>
    </citation>
    <scope>NUCLEOTIDE SEQUENCE [LARGE SCALE GENOMIC DNA]</scope>
    <source>
        <strain evidence="3 4">SI85-9A1</strain>
    </source>
</reference>
<dbReference type="InterPro" id="IPR009045">
    <property type="entry name" value="Zn_M74/Hedgehog-like"/>
</dbReference>
<evidence type="ECO:0000256" key="1">
    <source>
        <dbReference type="SAM" id="MobiDB-lite"/>
    </source>
</evidence>
<protein>
    <recommendedName>
        <fullName evidence="2">Peptidase M15A C-terminal domain-containing protein</fullName>
    </recommendedName>
</protein>
<dbReference type="Proteomes" id="UP000000321">
    <property type="component" value="Unassembled WGS sequence"/>
</dbReference>
<dbReference type="AlphaFoldDB" id="Q1YIA0"/>
<keyword evidence="4" id="KW-1185">Reference proteome</keyword>
<feature type="region of interest" description="Disordered" evidence="1">
    <location>
        <begin position="85"/>
        <end position="131"/>
    </location>
</feature>
<proteinExistence type="predicted"/>
<comment type="caution">
    <text evidence="3">The sequence shown here is derived from an EMBL/GenBank/DDBJ whole genome shotgun (WGS) entry which is preliminary data.</text>
</comment>
<dbReference type="InterPro" id="IPR013230">
    <property type="entry name" value="Peptidase_M15A_C"/>
</dbReference>
<sequence>MAGSRTRCREGKRLKTDRPGHRRLAMTPHLLMLALLSTAPILSGCVSAIDDTSAFGFAGTATAPGTEDAAAVDVAAASEADAGTSATGEALGTEAASAAADTSAPATETAEAQTPPRAIADMPATTPLIPTGSENKAMVAYATEASTSGAAGRSSDRSLFSSLFARSEARTPIANVDKGKSRRVVLQREGAAAGTEALPGVDPSSLFEIGQRASADEDMIEDVESSYRVASLSTGMARLAPNGLMVQRESVETSCFPSDLVRILRTVERRYGTKVIVTSGYRSPTHNKRVNGARRSQHMGCKAADIIIPGADNMAVAAYVRSLPGRGGVGTYCHTKAIHVDVGHKRDWNWSCRGRK</sequence>
<evidence type="ECO:0000313" key="3">
    <source>
        <dbReference type="EMBL" id="EAS50217.1"/>
    </source>
</evidence>